<dbReference type="GO" id="GO:0097228">
    <property type="term" value="C:sperm principal piece"/>
    <property type="evidence" value="ECO:0007669"/>
    <property type="project" value="TreeGrafter"/>
</dbReference>
<feature type="transmembrane region" description="Helical" evidence="5">
    <location>
        <begin position="89"/>
        <end position="110"/>
    </location>
</feature>
<comment type="subcellular location">
    <subcellularLocation>
        <location evidence="1">Membrane</location>
        <topology evidence="1">Multi-pass membrane protein</topology>
    </subcellularLocation>
</comment>
<dbReference type="GeneTree" id="ENSGT00940000161879"/>
<feature type="transmembrane region" description="Helical" evidence="5">
    <location>
        <begin position="51"/>
        <end position="69"/>
    </location>
</feature>
<dbReference type="Proteomes" id="UP000694564">
    <property type="component" value="Chromosome 1"/>
</dbReference>
<evidence type="ECO:0000256" key="1">
    <source>
        <dbReference type="ARBA" id="ARBA00004141"/>
    </source>
</evidence>
<dbReference type="Gene3D" id="1.20.120.350">
    <property type="entry name" value="Voltage-gated potassium channels. Chain C"/>
    <property type="match status" value="1"/>
</dbReference>
<evidence type="ECO:0000256" key="2">
    <source>
        <dbReference type="ARBA" id="ARBA00022692"/>
    </source>
</evidence>
<accession>A0A8D2APE4</accession>
<evidence type="ECO:0000313" key="7">
    <source>
        <dbReference type="Ensembl" id="ENSSVLP00005002561.1"/>
    </source>
</evidence>
<evidence type="ECO:0000256" key="5">
    <source>
        <dbReference type="SAM" id="Phobius"/>
    </source>
</evidence>
<dbReference type="GO" id="GO:0001669">
    <property type="term" value="C:acrosomal vesicle"/>
    <property type="evidence" value="ECO:0007669"/>
    <property type="project" value="TreeGrafter"/>
</dbReference>
<keyword evidence="8" id="KW-1185">Reference proteome</keyword>
<feature type="domain" description="Ion transport" evidence="6">
    <location>
        <begin position="165"/>
        <end position="253"/>
    </location>
</feature>
<organism evidence="7 8">
    <name type="scientific">Sciurus vulgaris</name>
    <name type="common">Eurasian red squirrel</name>
    <dbReference type="NCBI Taxonomy" id="55149"/>
    <lineage>
        <taxon>Eukaryota</taxon>
        <taxon>Metazoa</taxon>
        <taxon>Chordata</taxon>
        <taxon>Craniata</taxon>
        <taxon>Vertebrata</taxon>
        <taxon>Euteleostomi</taxon>
        <taxon>Mammalia</taxon>
        <taxon>Eutheria</taxon>
        <taxon>Euarchontoglires</taxon>
        <taxon>Glires</taxon>
        <taxon>Rodentia</taxon>
        <taxon>Sciuromorpha</taxon>
        <taxon>Sciuridae</taxon>
        <taxon>Sciurinae</taxon>
        <taxon>Sciurini</taxon>
        <taxon>Sciurus</taxon>
    </lineage>
</organism>
<feature type="transmembrane region" description="Helical" evidence="5">
    <location>
        <begin position="160"/>
        <end position="178"/>
    </location>
</feature>
<dbReference type="Pfam" id="PF00520">
    <property type="entry name" value="Ion_trans"/>
    <property type="match status" value="1"/>
</dbReference>
<gene>
    <name evidence="7" type="primary">CATSPER4</name>
</gene>
<dbReference type="PANTHER" id="PTHR47077">
    <property type="entry name" value="ION_TRANS DOMAIN-CONTAINING PROTEIN"/>
    <property type="match status" value="1"/>
</dbReference>
<evidence type="ECO:0000313" key="8">
    <source>
        <dbReference type="Proteomes" id="UP000694564"/>
    </source>
</evidence>
<dbReference type="InterPro" id="IPR005821">
    <property type="entry name" value="Ion_trans_dom"/>
</dbReference>
<reference evidence="7" key="1">
    <citation type="submission" date="2020-06" db="EMBL/GenBank/DDBJ databases">
        <authorList>
            <consortium name="Wellcome Sanger Institute Data Sharing"/>
        </authorList>
    </citation>
    <scope>NUCLEOTIDE SEQUENCE [LARGE SCALE GENOMIC DNA]</scope>
</reference>
<feature type="transmembrane region" description="Helical" evidence="5">
    <location>
        <begin position="184"/>
        <end position="202"/>
    </location>
</feature>
<reference evidence="7" key="2">
    <citation type="submission" date="2025-08" db="UniProtKB">
        <authorList>
            <consortium name="Ensembl"/>
        </authorList>
    </citation>
    <scope>IDENTIFICATION</scope>
</reference>
<dbReference type="Gene3D" id="1.10.287.70">
    <property type="match status" value="1"/>
</dbReference>
<dbReference type="InterPro" id="IPR028744">
    <property type="entry name" value="CatSper4"/>
</dbReference>
<dbReference type="PANTHER" id="PTHR47077:SF1">
    <property type="entry name" value="CATION CHANNEL SPERM-ASSOCIATED PROTEIN 4"/>
    <property type="match status" value="1"/>
</dbReference>
<dbReference type="GO" id="GO:0036128">
    <property type="term" value="C:CatSper complex"/>
    <property type="evidence" value="ECO:0007669"/>
    <property type="project" value="InterPro"/>
</dbReference>
<dbReference type="AlphaFoldDB" id="A0A8D2APE4"/>
<sequence>SLLQRTTHDPFIRHEEQVLINRRDITSKKDAWDMQEFITRMYIKQLLRHPAFQLLLASLLVVNAITIALRTNFVLGQRHYQLFSTIDDIVLTILVCEVLLGWLNGFWIFWKDGWNILNFIIVFILLMGFFIKELDIIFLKFAFICMSCPQDPRVKLGGSWSLRQVFSVFGVTLFGAFVPNHFRNMGVALYTLFICITQDGWLDIYSDFQMEKREYAMEIGAAIYFAIFITIGAFIGINLFVVVVTTNLEQMMKTGEQGQENRIIFSEKEEDWGDELPLVHCAVARLEKSAIPQEPLVGGPLSNLSEKTCGNFCLVLEAIQENLMQYKEIREELNMIVEEVRSIRFNQEQEEVLLHRRLSLNVSLESRSSVDMHHMAKQDLLSALITREKVYESSTNMLLSKHKFNY</sequence>
<keyword evidence="4 5" id="KW-0472">Membrane</keyword>
<dbReference type="InterPro" id="IPR027359">
    <property type="entry name" value="Volt_channel_dom_sf"/>
</dbReference>
<evidence type="ECO:0000256" key="3">
    <source>
        <dbReference type="ARBA" id="ARBA00022989"/>
    </source>
</evidence>
<feature type="transmembrane region" description="Helical" evidence="5">
    <location>
        <begin position="223"/>
        <end position="244"/>
    </location>
</feature>
<keyword evidence="3 5" id="KW-1133">Transmembrane helix</keyword>
<dbReference type="GO" id="GO:0006814">
    <property type="term" value="P:sodium ion transport"/>
    <property type="evidence" value="ECO:0007669"/>
    <property type="project" value="TreeGrafter"/>
</dbReference>
<dbReference type="SUPFAM" id="SSF81324">
    <property type="entry name" value="Voltage-gated potassium channels"/>
    <property type="match status" value="1"/>
</dbReference>
<dbReference type="OrthoDB" id="2984333at2759"/>
<keyword evidence="2 5" id="KW-0812">Transmembrane</keyword>
<feature type="transmembrane region" description="Helical" evidence="5">
    <location>
        <begin position="116"/>
        <end position="139"/>
    </location>
</feature>
<name>A0A8D2APE4_SCIVU</name>
<proteinExistence type="predicted"/>
<dbReference type="GO" id="GO:0005245">
    <property type="term" value="F:voltage-gated calcium channel activity"/>
    <property type="evidence" value="ECO:0007669"/>
    <property type="project" value="TreeGrafter"/>
</dbReference>
<dbReference type="GO" id="GO:0005227">
    <property type="term" value="F:calcium-activated cation channel activity"/>
    <property type="evidence" value="ECO:0007669"/>
    <property type="project" value="InterPro"/>
</dbReference>
<dbReference type="Ensembl" id="ENSSVLT00005002807.1">
    <property type="protein sequence ID" value="ENSSVLP00005002561.1"/>
    <property type="gene ID" value="ENSSVLG00005002009.1"/>
</dbReference>
<evidence type="ECO:0000259" key="6">
    <source>
        <dbReference type="Pfam" id="PF00520"/>
    </source>
</evidence>
<protein>
    <submittedName>
        <fullName evidence="7">Cation channel sperm associated 4</fullName>
    </submittedName>
</protein>
<reference evidence="7" key="3">
    <citation type="submission" date="2025-09" db="UniProtKB">
        <authorList>
            <consortium name="Ensembl"/>
        </authorList>
    </citation>
    <scope>IDENTIFICATION</scope>
</reference>
<dbReference type="GO" id="GO:0030317">
    <property type="term" value="P:flagellated sperm motility"/>
    <property type="evidence" value="ECO:0007669"/>
    <property type="project" value="InterPro"/>
</dbReference>
<dbReference type="GO" id="GO:0048240">
    <property type="term" value="P:sperm capacitation"/>
    <property type="evidence" value="ECO:0007669"/>
    <property type="project" value="TreeGrafter"/>
</dbReference>
<evidence type="ECO:0000256" key="4">
    <source>
        <dbReference type="ARBA" id="ARBA00023136"/>
    </source>
</evidence>